<dbReference type="NCBIfam" id="TIGR03826">
    <property type="entry name" value="YvyF"/>
    <property type="match status" value="1"/>
</dbReference>
<evidence type="ECO:0000256" key="1">
    <source>
        <dbReference type="SAM" id="MobiDB-lite"/>
    </source>
</evidence>
<feature type="region of interest" description="Disordered" evidence="1">
    <location>
        <begin position="120"/>
        <end position="147"/>
    </location>
</feature>
<dbReference type="AlphaFoldDB" id="A0A562QTK7"/>
<proteinExistence type="predicted"/>
<evidence type="ECO:0000313" key="3">
    <source>
        <dbReference type="Proteomes" id="UP000315711"/>
    </source>
</evidence>
<keyword evidence="2" id="KW-0282">Flagellum</keyword>
<dbReference type="RefSeq" id="WP_144448761.1">
    <property type="nucleotide sequence ID" value="NZ_VLKZ01000001.1"/>
</dbReference>
<protein>
    <submittedName>
        <fullName evidence="2">Flagellar operon protein (TIGR03826 family)</fullName>
    </submittedName>
</protein>
<sequence>MKDVANCPRCGKIFVKALRPICQHCSREQEDNFDKVSKFMRTRQNRMATLRQVHEETKVPLEQIHQFIREKRILVSQFPNLGYPCESCGTIIQEGRVCESCKDNITSGLEQLEKEKDFAERRAAAEQAEKKRSVGTYHSLNDRISKK</sequence>
<organism evidence="2 3">
    <name type="scientific">Halalkalibacter nanhaiisediminis</name>
    <dbReference type="NCBI Taxonomy" id="688079"/>
    <lineage>
        <taxon>Bacteria</taxon>
        <taxon>Bacillati</taxon>
        <taxon>Bacillota</taxon>
        <taxon>Bacilli</taxon>
        <taxon>Bacillales</taxon>
        <taxon>Bacillaceae</taxon>
        <taxon>Halalkalibacter</taxon>
    </lineage>
</organism>
<evidence type="ECO:0000313" key="2">
    <source>
        <dbReference type="EMBL" id="TWI59943.1"/>
    </source>
</evidence>
<reference evidence="2 3" key="1">
    <citation type="journal article" date="2015" name="Stand. Genomic Sci.">
        <title>Genomic Encyclopedia of Bacterial and Archaeal Type Strains, Phase III: the genomes of soil and plant-associated and newly described type strains.</title>
        <authorList>
            <person name="Whitman W.B."/>
            <person name="Woyke T."/>
            <person name="Klenk H.P."/>
            <person name="Zhou Y."/>
            <person name="Lilburn T.G."/>
            <person name="Beck B.J."/>
            <person name="De Vos P."/>
            <person name="Vandamme P."/>
            <person name="Eisen J.A."/>
            <person name="Garrity G."/>
            <person name="Hugenholtz P."/>
            <person name="Kyrpides N.C."/>
        </authorList>
    </citation>
    <scope>NUCLEOTIDE SEQUENCE [LARGE SCALE GENOMIC DNA]</scope>
    <source>
        <strain evidence="2 3">CGMCC 1.10116</strain>
    </source>
</reference>
<comment type="caution">
    <text evidence="2">The sequence shown here is derived from an EMBL/GenBank/DDBJ whole genome shotgun (WGS) entry which is preliminary data.</text>
</comment>
<dbReference type="OrthoDB" id="1739831at2"/>
<dbReference type="Proteomes" id="UP000315711">
    <property type="component" value="Unassembled WGS sequence"/>
</dbReference>
<keyword evidence="3" id="KW-1185">Reference proteome</keyword>
<keyword evidence="2" id="KW-0966">Cell projection</keyword>
<keyword evidence="2" id="KW-0969">Cilium</keyword>
<name>A0A562QTK7_9BACI</name>
<gene>
    <name evidence="2" type="ORF">IQ10_00366</name>
</gene>
<feature type="compositionally biased region" description="Basic and acidic residues" evidence="1">
    <location>
        <begin position="120"/>
        <end position="132"/>
    </location>
</feature>
<dbReference type="EMBL" id="VLKZ01000001">
    <property type="protein sequence ID" value="TWI59943.1"/>
    <property type="molecule type" value="Genomic_DNA"/>
</dbReference>
<accession>A0A562QTK7</accession>
<dbReference type="InterPro" id="IPR022258">
    <property type="entry name" value="Flagellar_operon_YvyF"/>
</dbReference>